<dbReference type="AlphaFoldDB" id="A0A4Y2LZQ9"/>
<comment type="caution">
    <text evidence="1">The sequence shown here is derived from an EMBL/GenBank/DDBJ whole genome shotgun (WGS) entry which is preliminary data.</text>
</comment>
<sequence length="90" mass="10349">MSEHLSIFLRNVRAAPQTLEQQRFFAVPRRVIKCNMDKDLGNADHGNGALEFGFGIERSAVRDPIPRKFRHFDRDCVLSTTKPNFNVFIS</sequence>
<keyword evidence="2" id="KW-1185">Reference proteome</keyword>
<gene>
    <name evidence="1" type="ORF">AVEN_209992_1</name>
</gene>
<proteinExistence type="predicted"/>
<evidence type="ECO:0000313" key="2">
    <source>
        <dbReference type="Proteomes" id="UP000499080"/>
    </source>
</evidence>
<organism evidence="1 2">
    <name type="scientific">Araneus ventricosus</name>
    <name type="common">Orbweaver spider</name>
    <name type="synonym">Epeira ventricosa</name>
    <dbReference type="NCBI Taxonomy" id="182803"/>
    <lineage>
        <taxon>Eukaryota</taxon>
        <taxon>Metazoa</taxon>
        <taxon>Ecdysozoa</taxon>
        <taxon>Arthropoda</taxon>
        <taxon>Chelicerata</taxon>
        <taxon>Arachnida</taxon>
        <taxon>Araneae</taxon>
        <taxon>Araneomorphae</taxon>
        <taxon>Entelegynae</taxon>
        <taxon>Araneoidea</taxon>
        <taxon>Araneidae</taxon>
        <taxon>Araneus</taxon>
    </lineage>
</organism>
<protein>
    <submittedName>
        <fullName evidence="1">Uncharacterized protein</fullName>
    </submittedName>
</protein>
<reference evidence="1 2" key="1">
    <citation type="journal article" date="2019" name="Sci. Rep.">
        <title>Orb-weaving spider Araneus ventricosus genome elucidates the spidroin gene catalogue.</title>
        <authorList>
            <person name="Kono N."/>
            <person name="Nakamura H."/>
            <person name="Ohtoshi R."/>
            <person name="Moran D.A.P."/>
            <person name="Shinohara A."/>
            <person name="Yoshida Y."/>
            <person name="Fujiwara M."/>
            <person name="Mori M."/>
            <person name="Tomita M."/>
            <person name="Arakawa K."/>
        </authorList>
    </citation>
    <scope>NUCLEOTIDE SEQUENCE [LARGE SCALE GENOMIC DNA]</scope>
</reference>
<evidence type="ECO:0000313" key="1">
    <source>
        <dbReference type="EMBL" id="GBN20265.1"/>
    </source>
</evidence>
<accession>A0A4Y2LZQ9</accession>
<dbReference type="EMBL" id="BGPR01006590">
    <property type="protein sequence ID" value="GBN20265.1"/>
    <property type="molecule type" value="Genomic_DNA"/>
</dbReference>
<dbReference type="Proteomes" id="UP000499080">
    <property type="component" value="Unassembled WGS sequence"/>
</dbReference>
<name>A0A4Y2LZQ9_ARAVE</name>